<protein>
    <submittedName>
        <fullName evidence="2">Uncharacterized protein</fullName>
    </submittedName>
</protein>
<dbReference type="Proteomes" id="UP000078200">
    <property type="component" value="Unassembled WGS sequence"/>
</dbReference>
<evidence type="ECO:0000313" key="2">
    <source>
        <dbReference type="EnsemblMetazoa" id="GAUT047884-PA"/>
    </source>
</evidence>
<evidence type="ECO:0000256" key="1">
    <source>
        <dbReference type="SAM" id="MobiDB-lite"/>
    </source>
</evidence>
<dbReference type="AlphaFoldDB" id="A0A1A9VUB0"/>
<dbReference type="VEuPathDB" id="VectorBase:GAUT047884"/>
<evidence type="ECO:0000313" key="3">
    <source>
        <dbReference type="Proteomes" id="UP000078200"/>
    </source>
</evidence>
<feature type="compositionally biased region" description="Low complexity" evidence="1">
    <location>
        <begin position="38"/>
        <end position="50"/>
    </location>
</feature>
<keyword evidence="3" id="KW-1185">Reference proteome</keyword>
<name>A0A1A9VUB0_GLOAU</name>
<reference evidence="2" key="1">
    <citation type="submission" date="2020-05" db="UniProtKB">
        <authorList>
            <consortium name="EnsemblMetazoa"/>
        </authorList>
    </citation>
    <scope>IDENTIFICATION</scope>
    <source>
        <strain evidence="2">TTRI</strain>
    </source>
</reference>
<feature type="region of interest" description="Disordered" evidence="1">
    <location>
        <begin position="26"/>
        <end position="50"/>
    </location>
</feature>
<proteinExistence type="predicted"/>
<organism evidence="2 3">
    <name type="scientific">Glossina austeni</name>
    <name type="common">Savannah tsetse fly</name>
    <dbReference type="NCBI Taxonomy" id="7395"/>
    <lineage>
        <taxon>Eukaryota</taxon>
        <taxon>Metazoa</taxon>
        <taxon>Ecdysozoa</taxon>
        <taxon>Arthropoda</taxon>
        <taxon>Hexapoda</taxon>
        <taxon>Insecta</taxon>
        <taxon>Pterygota</taxon>
        <taxon>Neoptera</taxon>
        <taxon>Endopterygota</taxon>
        <taxon>Diptera</taxon>
        <taxon>Brachycera</taxon>
        <taxon>Muscomorpha</taxon>
        <taxon>Hippoboscoidea</taxon>
        <taxon>Glossinidae</taxon>
        <taxon>Glossina</taxon>
    </lineage>
</organism>
<feature type="region of interest" description="Disordered" evidence="1">
    <location>
        <begin position="76"/>
        <end position="104"/>
    </location>
</feature>
<feature type="compositionally biased region" description="Basic and acidic residues" evidence="1">
    <location>
        <begin position="26"/>
        <end position="36"/>
    </location>
</feature>
<dbReference type="EnsemblMetazoa" id="GAUT047884-RA">
    <property type="protein sequence ID" value="GAUT047884-PA"/>
    <property type="gene ID" value="GAUT047884"/>
</dbReference>
<accession>A0A1A9VUB0</accession>
<sequence length="153" mass="16436">MEPPGGLPPERDRQVIVKQLTLKERPDIELSIEKSMKSTSPPTTASSSISSYPALACATTTYSAATQVAATFSAISSGHTPTKQRHTSQHQHAAAPNASLLSQQSGSSTHLAMAQCANSQQSQQALEKLSRPMAFDKASISFTFRFSMTNHFI</sequence>
<dbReference type="STRING" id="7395.A0A1A9VUB0"/>